<evidence type="ECO:0000313" key="1">
    <source>
        <dbReference type="EMBL" id="MCE4556291.1"/>
    </source>
</evidence>
<evidence type="ECO:0000313" key="2">
    <source>
        <dbReference type="Proteomes" id="UP001200741"/>
    </source>
</evidence>
<gene>
    <name evidence="1" type="ORF">LXT13_18005</name>
</gene>
<comment type="caution">
    <text evidence="1">The sequence shown here is derived from an EMBL/GenBank/DDBJ whole genome shotgun (WGS) entry which is preliminary data.</text>
</comment>
<keyword evidence="2" id="KW-1185">Reference proteome</keyword>
<proteinExistence type="predicted"/>
<accession>A0ABS8XZS8</accession>
<reference evidence="1 2" key="1">
    <citation type="submission" date="2021-12" db="EMBL/GenBank/DDBJ databases">
        <title>Genome seq of P8.</title>
        <authorList>
            <person name="Seo T."/>
        </authorList>
    </citation>
    <scope>NUCLEOTIDE SEQUENCE [LARGE SCALE GENOMIC DNA]</scope>
    <source>
        <strain evidence="1 2">P8</strain>
    </source>
</reference>
<dbReference type="EMBL" id="JAJTWU010000007">
    <property type="protein sequence ID" value="MCE4556291.1"/>
    <property type="molecule type" value="Genomic_DNA"/>
</dbReference>
<sequence>MSLVGRRKCLTHQRFLKKLTGEPVIKFPTKAARCYKFKSRQNGVLVAQMMPAQVRSISVKTALLAVWHLTQRRVFLPMLPFGDRLSAAAQGTLLPYGRRPRASAVAAYAQVATMRR</sequence>
<dbReference type="RefSeq" id="WP_233373333.1">
    <property type="nucleotide sequence ID" value="NZ_JAJTWU010000007.1"/>
</dbReference>
<protein>
    <submittedName>
        <fullName evidence="1">Uncharacterized protein</fullName>
    </submittedName>
</protein>
<name>A0ABS8XZS8_9BURK</name>
<organism evidence="1 2">
    <name type="scientific">Pelomonas cellulosilytica</name>
    <dbReference type="NCBI Taxonomy" id="2906762"/>
    <lineage>
        <taxon>Bacteria</taxon>
        <taxon>Pseudomonadati</taxon>
        <taxon>Pseudomonadota</taxon>
        <taxon>Betaproteobacteria</taxon>
        <taxon>Burkholderiales</taxon>
        <taxon>Sphaerotilaceae</taxon>
        <taxon>Roseateles</taxon>
    </lineage>
</organism>
<dbReference type="Proteomes" id="UP001200741">
    <property type="component" value="Unassembled WGS sequence"/>
</dbReference>